<dbReference type="GO" id="GO:0009298">
    <property type="term" value="P:GDP-mannose biosynthetic process"/>
    <property type="evidence" value="ECO:0007669"/>
    <property type="project" value="TreeGrafter"/>
</dbReference>
<dbReference type="InterPro" id="IPR014710">
    <property type="entry name" value="RmlC-like_jellyroll"/>
</dbReference>
<dbReference type="CDD" id="cd02509">
    <property type="entry name" value="GDP-M1P_Guanylyltransferase"/>
    <property type="match status" value="1"/>
</dbReference>
<dbReference type="STRING" id="679897.HMU13170"/>
<dbReference type="InterPro" id="IPR049577">
    <property type="entry name" value="GMPP_N"/>
</dbReference>
<dbReference type="AlphaFoldDB" id="D3UJ96"/>
<dbReference type="InterPro" id="IPR029044">
    <property type="entry name" value="Nucleotide-diphossugar_trans"/>
</dbReference>
<evidence type="ECO:0000259" key="10">
    <source>
        <dbReference type="Pfam" id="PF01050"/>
    </source>
</evidence>
<dbReference type="KEGG" id="hms:HMU13170"/>
<organism evidence="12 13">
    <name type="scientific">Helicobacter mustelae (strain ATCC 43772 / CCUG 25715 / CIP 103759 / LMG 18044 / NCTC 12198 / R85-136P)</name>
    <name type="common">Campylobacter mustelae</name>
    <dbReference type="NCBI Taxonomy" id="679897"/>
    <lineage>
        <taxon>Bacteria</taxon>
        <taxon>Pseudomonadati</taxon>
        <taxon>Campylobacterota</taxon>
        <taxon>Epsilonproteobacteria</taxon>
        <taxon>Campylobacterales</taxon>
        <taxon>Helicobacteraceae</taxon>
        <taxon>Helicobacter</taxon>
    </lineage>
</organism>
<reference evidence="12 13" key="1">
    <citation type="journal article" date="2010" name="BMC Genomics">
        <title>Comparative genomics and proteomics of Helicobacter mustelae, an ulcerogenic and carcinogenic gastric pathogen.</title>
        <authorList>
            <person name="O'Toole P.W."/>
            <person name="Snelling W.J."/>
            <person name="Canchaya C."/>
            <person name="Forde B.M."/>
            <person name="Hardie K.R."/>
            <person name="Josenhans C."/>
            <person name="Graham R.L.J."/>
            <person name="McMullan G."/>
            <person name="Parkhill J."/>
            <person name="Belda E."/>
            <person name="Bentley S.D."/>
        </authorList>
    </citation>
    <scope>NUCLEOTIDE SEQUENCE [LARGE SCALE GENOMIC DNA]</scope>
    <source>
        <strain evidence="13">ATCC 43772 / LMG 18044 / NCTC 12198 / 12198</strain>
    </source>
</reference>
<dbReference type="NCBIfam" id="TIGR01479">
    <property type="entry name" value="GMP_PMI"/>
    <property type="match status" value="1"/>
</dbReference>
<comment type="similarity">
    <text evidence="1 8">Belongs to the mannose-6-phosphate isomerase type 2 family.</text>
</comment>
<feature type="domain" description="Mannose-6-phosphate isomerase type II C-terminal" evidence="10">
    <location>
        <begin position="339"/>
        <end position="450"/>
    </location>
</feature>
<evidence type="ECO:0000256" key="8">
    <source>
        <dbReference type="RuleBase" id="RU004190"/>
    </source>
</evidence>
<dbReference type="HOGENOM" id="CLU_035527_1_0_7"/>
<feature type="domain" description="Nucleotidyl transferase" evidence="9">
    <location>
        <begin position="5"/>
        <end position="274"/>
    </location>
</feature>
<protein>
    <recommendedName>
        <fullName evidence="2">mannose-1-phosphate guanylyltransferase</fullName>
        <ecNumber evidence="2">2.7.7.13</ecNumber>
    </recommendedName>
</protein>
<keyword evidence="6" id="KW-0342">GTP-binding</keyword>
<evidence type="ECO:0000256" key="2">
    <source>
        <dbReference type="ARBA" id="ARBA00012387"/>
    </source>
</evidence>
<evidence type="ECO:0000256" key="1">
    <source>
        <dbReference type="ARBA" id="ARBA00006115"/>
    </source>
</evidence>
<evidence type="ECO:0000256" key="4">
    <source>
        <dbReference type="ARBA" id="ARBA00022695"/>
    </source>
</evidence>
<dbReference type="eggNOG" id="COG0662">
    <property type="taxonomic scope" value="Bacteria"/>
</dbReference>
<dbReference type="SUPFAM" id="SSF51182">
    <property type="entry name" value="RmlC-like cupins"/>
    <property type="match status" value="1"/>
</dbReference>
<dbReference type="Pfam" id="PF01050">
    <property type="entry name" value="MannoseP_isomer"/>
    <property type="match status" value="1"/>
</dbReference>
<feature type="domain" description="MannoseP isomerase/GMP-like beta-helix" evidence="11">
    <location>
        <begin position="286"/>
        <end position="330"/>
    </location>
</feature>
<keyword evidence="5" id="KW-0547">Nucleotide-binding</keyword>
<dbReference type="InterPro" id="IPR051161">
    <property type="entry name" value="Mannose-6P_isomerase_type2"/>
</dbReference>
<dbReference type="Gene3D" id="2.60.120.10">
    <property type="entry name" value="Jelly Rolls"/>
    <property type="match status" value="1"/>
</dbReference>
<accession>D3UJ96</accession>
<evidence type="ECO:0000256" key="3">
    <source>
        <dbReference type="ARBA" id="ARBA00022679"/>
    </source>
</evidence>
<dbReference type="GO" id="GO:0005525">
    <property type="term" value="F:GTP binding"/>
    <property type="evidence" value="ECO:0007669"/>
    <property type="project" value="UniProtKB-KW"/>
</dbReference>
<dbReference type="CDD" id="cd02213">
    <property type="entry name" value="cupin_PMI_typeII_C"/>
    <property type="match status" value="1"/>
</dbReference>
<dbReference type="RefSeq" id="WP_013023638.1">
    <property type="nucleotide sequence ID" value="NC_013949.1"/>
</dbReference>
<dbReference type="Gene3D" id="3.90.550.10">
    <property type="entry name" value="Spore Coat Polysaccharide Biosynthesis Protein SpsA, Chain A"/>
    <property type="match status" value="1"/>
</dbReference>
<dbReference type="Pfam" id="PF00483">
    <property type="entry name" value="NTP_transferase"/>
    <property type="match status" value="1"/>
</dbReference>
<evidence type="ECO:0000256" key="5">
    <source>
        <dbReference type="ARBA" id="ARBA00022741"/>
    </source>
</evidence>
<dbReference type="SUPFAM" id="SSF53448">
    <property type="entry name" value="Nucleotide-diphospho-sugar transferases"/>
    <property type="match status" value="1"/>
</dbReference>
<evidence type="ECO:0000256" key="6">
    <source>
        <dbReference type="ARBA" id="ARBA00023134"/>
    </source>
</evidence>
<dbReference type="eggNOG" id="COG0836">
    <property type="taxonomic scope" value="Bacteria"/>
</dbReference>
<keyword evidence="4" id="KW-0548">Nucleotidyltransferase</keyword>
<dbReference type="InterPro" id="IPR011051">
    <property type="entry name" value="RmlC_Cupin_sf"/>
</dbReference>
<dbReference type="PANTHER" id="PTHR46390:SF1">
    <property type="entry name" value="MANNOSE-1-PHOSPHATE GUANYLYLTRANSFERASE"/>
    <property type="match status" value="1"/>
</dbReference>
<comment type="catalytic activity">
    <reaction evidence="7">
        <text>alpha-D-mannose 1-phosphate + GTP + H(+) = GDP-alpha-D-mannose + diphosphate</text>
        <dbReference type="Rhea" id="RHEA:15229"/>
        <dbReference type="ChEBI" id="CHEBI:15378"/>
        <dbReference type="ChEBI" id="CHEBI:33019"/>
        <dbReference type="ChEBI" id="CHEBI:37565"/>
        <dbReference type="ChEBI" id="CHEBI:57527"/>
        <dbReference type="ChEBI" id="CHEBI:58409"/>
        <dbReference type="EC" id="2.7.7.13"/>
    </reaction>
</comment>
<evidence type="ECO:0000259" key="11">
    <source>
        <dbReference type="Pfam" id="PF22640"/>
    </source>
</evidence>
<dbReference type="InterPro" id="IPR054566">
    <property type="entry name" value="ManC/GMP-like_b-helix"/>
</dbReference>
<gene>
    <name evidence="12" type="primary">manC</name>
    <name evidence="12" type="ordered locus">HMU13170</name>
</gene>
<evidence type="ECO:0000259" key="9">
    <source>
        <dbReference type="Pfam" id="PF00483"/>
    </source>
</evidence>
<dbReference type="GO" id="GO:0004475">
    <property type="term" value="F:mannose-1-phosphate guanylyltransferase (GTP) activity"/>
    <property type="evidence" value="ECO:0007669"/>
    <property type="project" value="UniProtKB-EC"/>
</dbReference>
<evidence type="ECO:0000313" key="13">
    <source>
        <dbReference type="Proteomes" id="UP000001522"/>
    </source>
</evidence>
<dbReference type="InterPro" id="IPR005835">
    <property type="entry name" value="NTP_transferase_dom"/>
</dbReference>
<name>D3UJ96_HELM1</name>
<dbReference type="PANTHER" id="PTHR46390">
    <property type="entry name" value="MANNOSE-1-PHOSPHATE GUANYLYLTRANSFERASE"/>
    <property type="match status" value="1"/>
</dbReference>
<dbReference type="Pfam" id="PF22640">
    <property type="entry name" value="ManC_GMP_beta-helix"/>
    <property type="match status" value="1"/>
</dbReference>
<evidence type="ECO:0000256" key="7">
    <source>
        <dbReference type="ARBA" id="ARBA00047343"/>
    </source>
</evidence>
<keyword evidence="3" id="KW-0808">Transferase</keyword>
<evidence type="ECO:0000313" key="12">
    <source>
        <dbReference type="EMBL" id="CBG40571.1"/>
    </source>
</evidence>
<dbReference type="GO" id="GO:0000271">
    <property type="term" value="P:polysaccharide biosynthetic process"/>
    <property type="evidence" value="ECO:0007669"/>
    <property type="project" value="InterPro"/>
</dbReference>
<dbReference type="FunFam" id="2.60.120.10:FF:000032">
    <property type="entry name" value="Mannose-1-phosphate guanylyltransferase/mannose-6-phosphate isomerase"/>
    <property type="match status" value="1"/>
</dbReference>
<proteinExistence type="inferred from homology"/>
<dbReference type="InterPro" id="IPR001538">
    <property type="entry name" value="Man6P_isomerase-2_C"/>
</dbReference>
<dbReference type="EMBL" id="FN555004">
    <property type="protein sequence ID" value="CBG40571.1"/>
    <property type="molecule type" value="Genomic_DNA"/>
</dbReference>
<dbReference type="EC" id="2.7.7.13" evidence="2"/>
<dbReference type="Proteomes" id="UP000001522">
    <property type="component" value="Chromosome"/>
</dbReference>
<dbReference type="InterPro" id="IPR006375">
    <property type="entry name" value="Man1P_GuaTrfase/Man6P_Isoase"/>
</dbReference>
<sequence>MLRIVILCGGSGTRLWPLSRENFPKQFHKLFGESSLFQKTLLRNLPLKNLYTDAKIEVVSNEQYYFLLQNQSAEIGVEISSFICESVSKNTAAAIAFSAFHAKPSDILLVLPSDHLILDSKSYLEHIHKAIEIAQNGYLLTFGITPKEPHTGYGYIQSHQGIVKKFIEKPDLKHAKEYYKAGDFYWNSGMFCFQAKVFLQELECYAKNIYDHAKEAYLHARKDSPGILVLPKEQSQKIPSNSIDYAVLEKSSRVYCLASDFSWNDVGSFDSLQSCVENTPIVTESSSNNFVLANKLVAMIDVEDLIVIDTQDSMLIAKKGSSQKVKNILPKIKQVAPELTQNHQFTYRPWGSYQVLLETPTYKIKQIVVKPQSRLSLQKHFHRNEHWIIVSGTAQITLESDTFALHPNESTYIPMGKTHRLANLGKIDLVVIEVQIGEYLGEDDIVRIEDDFSRK</sequence>
<keyword evidence="13" id="KW-1185">Reference proteome</keyword>